<evidence type="ECO:0000256" key="5">
    <source>
        <dbReference type="ARBA" id="ARBA00022692"/>
    </source>
</evidence>
<keyword evidence="2" id="KW-0813">Transport</keyword>
<dbReference type="EMBL" id="CP046640">
    <property type="protein sequence ID" value="QTL99339.1"/>
    <property type="molecule type" value="Genomic_DNA"/>
</dbReference>
<evidence type="ECO:0000256" key="9">
    <source>
        <dbReference type="SAM" id="Phobius"/>
    </source>
</evidence>
<comment type="subcellular location">
    <subcellularLocation>
        <location evidence="1">Cell inner membrane</location>
        <topology evidence="1">Multi-pass membrane protein</topology>
    </subcellularLocation>
</comment>
<keyword evidence="3" id="KW-1003">Cell membrane</keyword>
<proteinExistence type="inferred from homology"/>
<dbReference type="Proteomes" id="UP000665020">
    <property type="component" value="Chromosome"/>
</dbReference>
<feature type="transmembrane region" description="Helical" evidence="9">
    <location>
        <begin position="116"/>
        <end position="137"/>
    </location>
</feature>
<sequence>MFFFKMKLGGVYMLKKSNELLKEKHPIIWVLETFWGWISSFFEGLIILLMSFLVVMTFVKVFYRYVLNNPITWASELSRYLFVWITFLAAWFVFKKRGHLGLDVLVIALSESVQKVILRVGELIILVFLLFVLKITPDFLDMTFCQTSPSLGLSMKYIYASFPVFSILVIGEILLGWINPERISFETTYKEIKTNDKVN</sequence>
<evidence type="ECO:0000256" key="1">
    <source>
        <dbReference type="ARBA" id="ARBA00004429"/>
    </source>
</evidence>
<keyword evidence="4" id="KW-0997">Cell inner membrane</keyword>
<dbReference type="PANTHER" id="PTHR35011">
    <property type="entry name" value="2,3-DIKETO-L-GULONATE TRAP TRANSPORTER SMALL PERMEASE PROTEIN YIAM"/>
    <property type="match status" value="1"/>
</dbReference>
<evidence type="ECO:0000313" key="12">
    <source>
        <dbReference type="Proteomes" id="UP000665020"/>
    </source>
</evidence>
<keyword evidence="7 9" id="KW-0472">Membrane</keyword>
<dbReference type="PANTHER" id="PTHR35011:SF2">
    <property type="entry name" value="2,3-DIKETO-L-GULONATE TRAP TRANSPORTER SMALL PERMEASE PROTEIN YIAM"/>
    <property type="match status" value="1"/>
</dbReference>
<dbReference type="GO" id="GO:0015740">
    <property type="term" value="P:C4-dicarboxylate transport"/>
    <property type="evidence" value="ECO:0007669"/>
    <property type="project" value="TreeGrafter"/>
</dbReference>
<gene>
    <name evidence="11" type="ORF">GM661_15945</name>
</gene>
<dbReference type="InterPro" id="IPR007387">
    <property type="entry name" value="TRAP_DctQ"/>
</dbReference>
<keyword evidence="6 9" id="KW-1133">Transmembrane helix</keyword>
<evidence type="ECO:0000256" key="4">
    <source>
        <dbReference type="ARBA" id="ARBA00022519"/>
    </source>
</evidence>
<comment type="similarity">
    <text evidence="8">Belongs to the TRAP transporter small permease family.</text>
</comment>
<evidence type="ECO:0000259" key="10">
    <source>
        <dbReference type="Pfam" id="PF04290"/>
    </source>
</evidence>
<keyword evidence="12" id="KW-1185">Reference proteome</keyword>
<feature type="transmembrane region" description="Helical" evidence="9">
    <location>
        <begin position="157"/>
        <end position="178"/>
    </location>
</feature>
<evidence type="ECO:0000256" key="3">
    <source>
        <dbReference type="ARBA" id="ARBA00022475"/>
    </source>
</evidence>
<dbReference type="Pfam" id="PF04290">
    <property type="entry name" value="DctQ"/>
    <property type="match status" value="1"/>
</dbReference>
<evidence type="ECO:0000313" key="11">
    <source>
        <dbReference type="EMBL" id="QTL99339.1"/>
    </source>
</evidence>
<dbReference type="GO" id="GO:0005886">
    <property type="term" value="C:plasma membrane"/>
    <property type="evidence" value="ECO:0007669"/>
    <property type="project" value="UniProtKB-SubCell"/>
</dbReference>
<keyword evidence="5 9" id="KW-0812">Transmembrane</keyword>
<reference evidence="11" key="1">
    <citation type="submission" date="2019-12" db="EMBL/GenBank/DDBJ databases">
        <authorList>
            <person name="zhang j."/>
            <person name="sun C.M."/>
        </authorList>
    </citation>
    <scope>NUCLEOTIDE SEQUENCE</scope>
    <source>
        <strain evidence="11">NS-1</strain>
    </source>
</reference>
<dbReference type="InterPro" id="IPR055348">
    <property type="entry name" value="DctQ"/>
</dbReference>
<evidence type="ECO:0000256" key="2">
    <source>
        <dbReference type="ARBA" id="ARBA00022448"/>
    </source>
</evidence>
<feature type="transmembrane region" description="Helical" evidence="9">
    <location>
        <begin position="77"/>
        <end position="95"/>
    </location>
</feature>
<evidence type="ECO:0000256" key="6">
    <source>
        <dbReference type="ARBA" id="ARBA00022989"/>
    </source>
</evidence>
<organism evidence="11 12">
    <name type="scientific">Iocasia fonsfrigidae</name>
    <dbReference type="NCBI Taxonomy" id="2682810"/>
    <lineage>
        <taxon>Bacteria</taxon>
        <taxon>Bacillati</taxon>
        <taxon>Bacillota</taxon>
        <taxon>Clostridia</taxon>
        <taxon>Halanaerobiales</taxon>
        <taxon>Halanaerobiaceae</taxon>
        <taxon>Iocasia</taxon>
    </lineage>
</organism>
<dbReference type="AlphaFoldDB" id="A0A8A7KID7"/>
<dbReference type="GO" id="GO:0022857">
    <property type="term" value="F:transmembrane transporter activity"/>
    <property type="evidence" value="ECO:0007669"/>
    <property type="project" value="TreeGrafter"/>
</dbReference>
<evidence type="ECO:0000256" key="8">
    <source>
        <dbReference type="ARBA" id="ARBA00038436"/>
    </source>
</evidence>
<feature type="transmembrane region" description="Helical" evidence="9">
    <location>
        <begin position="45"/>
        <end position="65"/>
    </location>
</feature>
<evidence type="ECO:0000256" key="7">
    <source>
        <dbReference type="ARBA" id="ARBA00023136"/>
    </source>
</evidence>
<dbReference type="KEGG" id="ifn:GM661_15945"/>
<accession>A0A8A7KID7</accession>
<protein>
    <submittedName>
        <fullName evidence="11">TRAP transporter small permease subunit</fullName>
    </submittedName>
</protein>
<feature type="domain" description="Tripartite ATP-independent periplasmic transporters DctQ component" evidence="10">
    <location>
        <begin position="53"/>
        <end position="170"/>
    </location>
</feature>
<name>A0A8A7KID7_9FIRM</name>